<dbReference type="Gene3D" id="3.30.300.30">
    <property type="match status" value="1"/>
</dbReference>
<dbReference type="RefSeq" id="WP_165011019.1">
    <property type="nucleotide sequence ID" value="NZ_CP064954.1"/>
</dbReference>
<evidence type="ECO:0000259" key="2">
    <source>
        <dbReference type="Pfam" id="PF13193"/>
    </source>
</evidence>
<feature type="domain" description="AMP-binding enzyme C-terminal" evidence="2">
    <location>
        <begin position="477"/>
        <end position="552"/>
    </location>
</feature>
<dbReference type="Proteomes" id="UP000594681">
    <property type="component" value="Chromosome"/>
</dbReference>
<dbReference type="SUPFAM" id="SSF56801">
    <property type="entry name" value="Acetyl-CoA synthetase-like"/>
    <property type="match status" value="1"/>
</dbReference>
<reference evidence="3 4" key="1">
    <citation type="submission" date="2020-11" db="EMBL/GenBank/DDBJ databases">
        <title>Corynebacterium sp. ZJ-599.</title>
        <authorList>
            <person name="Zhou J."/>
        </authorList>
    </citation>
    <scope>NUCLEOTIDE SEQUENCE [LARGE SCALE GENOMIC DNA]</scope>
    <source>
        <strain evidence="3 4">ZJ-599</strain>
    </source>
</reference>
<protein>
    <submittedName>
        <fullName evidence="3">AMP-binding protein</fullName>
    </submittedName>
</protein>
<dbReference type="EMBL" id="CP064954">
    <property type="protein sequence ID" value="QPK79365.1"/>
    <property type="molecule type" value="Genomic_DNA"/>
</dbReference>
<feature type="domain" description="AMP-dependent synthetase/ligase" evidence="1">
    <location>
        <begin position="58"/>
        <end position="425"/>
    </location>
</feature>
<evidence type="ECO:0000313" key="4">
    <source>
        <dbReference type="Proteomes" id="UP000594681"/>
    </source>
</evidence>
<dbReference type="AlphaFoldDB" id="A0A7T0PBE7"/>
<proteinExistence type="predicted"/>
<dbReference type="InterPro" id="IPR045851">
    <property type="entry name" value="AMP-bd_C_sf"/>
</dbReference>
<gene>
    <name evidence="3" type="ORF">G7Y31_01180</name>
</gene>
<dbReference type="InterPro" id="IPR042099">
    <property type="entry name" value="ANL_N_sf"/>
</dbReference>
<keyword evidence="4" id="KW-1185">Reference proteome</keyword>
<accession>A0A7T0PBE7</accession>
<dbReference type="PROSITE" id="PS00455">
    <property type="entry name" value="AMP_BINDING"/>
    <property type="match status" value="1"/>
</dbReference>
<sequence length="558" mass="60009">MNLAQLRRLPFHAKTAGQLARTLLSSGIIGPQGGPKAIAALPAVLARYRFTTARELEQGALTCPQRVALIDDDGQLTYQELRDHARAFAKYLQQHAAASSLASGASPIRLGVMARNGRAIVTALGAKGYVGATIYLLNIGSSPEQLLGTLEENQITHLVVDSEFLERLPDNYSRDLDIVIGHVDPADAVPSHLPEELPTLAEVCARDFSAVKLPVFPSHGPIVLMSSGTTGIPKGIIRPEPAFPAVLSTIMSNMPWRADQKVQLTASIFHTWGWACLNIALGARNTIVTRRVFDPVACLEDIERHRLDGLLSSPVFYKQMVEADPTGTYDASSLTFIASSGHALSPQLVQDTIARFGPILANVYGSTELTLAAVANAKQIAADPTIGGKVASGTTMKILDSNGVEVPQGEVGEIFLSNSMTLTGYTKPGMEVERVQGLVSIGDLGYFDADGFLHVLGRADDMIIVGGENVHPQSVTEVLETMPGVHEVYSGGVDDPDTFKRIAVWVVRTKDALGQALTEDSIRAFVDEKLASHSIPRDVHFRDRLPRNPTGKVVPRLL</sequence>
<evidence type="ECO:0000259" key="1">
    <source>
        <dbReference type="Pfam" id="PF00501"/>
    </source>
</evidence>
<dbReference type="InterPro" id="IPR020845">
    <property type="entry name" value="AMP-binding_CS"/>
</dbReference>
<dbReference type="Gene3D" id="3.40.50.12780">
    <property type="entry name" value="N-terminal domain of ligase-like"/>
    <property type="match status" value="1"/>
</dbReference>
<dbReference type="CDD" id="cd04433">
    <property type="entry name" value="AFD_class_I"/>
    <property type="match status" value="1"/>
</dbReference>
<dbReference type="Pfam" id="PF13193">
    <property type="entry name" value="AMP-binding_C"/>
    <property type="match status" value="1"/>
</dbReference>
<dbReference type="InterPro" id="IPR000873">
    <property type="entry name" value="AMP-dep_synth/lig_dom"/>
</dbReference>
<dbReference type="PANTHER" id="PTHR43767:SF1">
    <property type="entry name" value="NONRIBOSOMAL PEPTIDE SYNTHASE PES1 (EUROFUNG)-RELATED"/>
    <property type="match status" value="1"/>
</dbReference>
<dbReference type="KEGG" id="cliz:G7Y31_01180"/>
<dbReference type="InterPro" id="IPR025110">
    <property type="entry name" value="AMP-bd_C"/>
</dbReference>
<name>A0A7T0PBE7_9CORY</name>
<dbReference type="GO" id="GO:0016878">
    <property type="term" value="F:acid-thiol ligase activity"/>
    <property type="evidence" value="ECO:0007669"/>
    <property type="project" value="UniProtKB-ARBA"/>
</dbReference>
<dbReference type="InterPro" id="IPR050237">
    <property type="entry name" value="ATP-dep_AMP-bd_enzyme"/>
</dbReference>
<dbReference type="Pfam" id="PF00501">
    <property type="entry name" value="AMP-binding"/>
    <property type="match status" value="1"/>
</dbReference>
<evidence type="ECO:0000313" key="3">
    <source>
        <dbReference type="EMBL" id="QPK79365.1"/>
    </source>
</evidence>
<dbReference type="PANTHER" id="PTHR43767">
    <property type="entry name" value="LONG-CHAIN-FATTY-ACID--COA LIGASE"/>
    <property type="match status" value="1"/>
</dbReference>
<organism evidence="3 4">
    <name type="scientific">Corynebacterium lizhenjunii</name>
    <dbReference type="NCBI Taxonomy" id="2709394"/>
    <lineage>
        <taxon>Bacteria</taxon>
        <taxon>Bacillati</taxon>
        <taxon>Actinomycetota</taxon>
        <taxon>Actinomycetes</taxon>
        <taxon>Mycobacteriales</taxon>
        <taxon>Corynebacteriaceae</taxon>
        <taxon>Corynebacterium</taxon>
    </lineage>
</organism>